<sequence>MEFIAKWSYIRLSMQLKNNKRPHRSQFEQWLAQYKARMYESHFLELRRLGIDIEDWIESQASSPNILVIEDNPDE</sequence>
<dbReference type="Proteomes" id="UP000198598">
    <property type="component" value="Unassembled WGS sequence"/>
</dbReference>
<keyword evidence="2" id="KW-1185">Reference proteome</keyword>
<organism evidence="1 2">
    <name type="scientific">Spirosoma endophyticum</name>
    <dbReference type="NCBI Taxonomy" id="662367"/>
    <lineage>
        <taxon>Bacteria</taxon>
        <taxon>Pseudomonadati</taxon>
        <taxon>Bacteroidota</taxon>
        <taxon>Cytophagia</taxon>
        <taxon>Cytophagales</taxon>
        <taxon>Cytophagaceae</taxon>
        <taxon>Spirosoma</taxon>
    </lineage>
</organism>
<proteinExistence type="predicted"/>
<dbReference type="EMBL" id="FOLQ01000005">
    <property type="protein sequence ID" value="SFD44248.1"/>
    <property type="molecule type" value="Genomic_DNA"/>
</dbReference>
<reference evidence="1 2" key="1">
    <citation type="submission" date="2016-10" db="EMBL/GenBank/DDBJ databases">
        <authorList>
            <person name="de Groot N.N."/>
        </authorList>
    </citation>
    <scope>NUCLEOTIDE SEQUENCE [LARGE SCALE GENOMIC DNA]</scope>
    <source>
        <strain evidence="1 2">DSM 26130</strain>
    </source>
</reference>
<evidence type="ECO:0000313" key="1">
    <source>
        <dbReference type="EMBL" id="SFD44248.1"/>
    </source>
</evidence>
<evidence type="ECO:0000313" key="2">
    <source>
        <dbReference type="Proteomes" id="UP000198598"/>
    </source>
</evidence>
<protein>
    <submittedName>
        <fullName evidence="1">Uncharacterized protein</fullName>
    </submittedName>
</protein>
<name>A0A1I1SHX0_9BACT</name>
<accession>A0A1I1SHX0</accession>
<gene>
    <name evidence="1" type="ORF">SAMN05216167_10559</name>
</gene>
<dbReference type="AlphaFoldDB" id="A0A1I1SHX0"/>